<comment type="caution">
    <text evidence="1">The sequence shown here is derived from an EMBL/GenBank/DDBJ whole genome shotgun (WGS) entry which is preliminary data.</text>
</comment>
<keyword evidence="2" id="KW-1185">Reference proteome</keyword>
<proteinExistence type="predicted"/>
<gene>
    <name evidence="1" type="ORF">BTJ39_17750</name>
</gene>
<reference evidence="1 2" key="1">
    <citation type="submission" date="2016-12" db="EMBL/GenBank/DDBJ databases">
        <title>Izhakiella australiana sp. nov. of genus Izhakiella isolated from Australian desert.</title>
        <authorList>
            <person name="Ji M."/>
        </authorList>
    </citation>
    <scope>NUCLEOTIDE SEQUENCE [LARGE SCALE GENOMIC DNA]</scope>
    <source>
        <strain evidence="1 2">D4N98</strain>
    </source>
</reference>
<dbReference type="EMBL" id="MRUL01000014">
    <property type="protein sequence ID" value="OON38698.1"/>
    <property type="molecule type" value="Genomic_DNA"/>
</dbReference>
<name>A0A1S8YIH5_9GAMM</name>
<organism evidence="1 2">
    <name type="scientific">Izhakiella australiensis</name>
    <dbReference type="NCBI Taxonomy" id="1926881"/>
    <lineage>
        <taxon>Bacteria</taxon>
        <taxon>Pseudomonadati</taxon>
        <taxon>Pseudomonadota</taxon>
        <taxon>Gammaproteobacteria</taxon>
        <taxon>Enterobacterales</taxon>
        <taxon>Erwiniaceae</taxon>
        <taxon>Izhakiella</taxon>
    </lineage>
</organism>
<dbReference type="AlphaFoldDB" id="A0A1S8YIH5"/>
<accession>A0A1S8YIH5</accession>
<dbReference type="STRING" id="1926881.BTJ39_17750"/>
<dbReference type="Proteomes" id="UP000190667">
    <property type="component" value="Unassembled WGS sequence"/>
</dbReference>
<evidence type="ECO:0000313" key="1">
    <source>
        <dbReference type="EMBL" id="OON38698.1"/>
    </source>
</evidence>
<protein>
    <submittedName>
        <fullName evidence="1">Uncharacterized protein</fullName>
    </submittedName>
</protein>
<evidence type="ECO:0000313" key="2">
    <source>
        <dbReference type="Proteomes" id="UP000190667"/>
    </source>
</evidence>
<sequence>MPAQFEKLFSSFAKTINRGGDQAVISGSGGSKRSISTKQVCALHPSLDDIRHNPMPIDSLTVILTCGFIGSRPEKYPAAGITSQK</sequence>